<protein>
    <submittedName>
        <fullName evidence="1">Uncharacterized protein</fullName>
    </submittedName>
</protein>
<dbReference type="STRING" id="1121331.SAMN02745248_02431"/>
<dbReference type="RefSeq" id="WP_072904340.1">
    <property type="nucleotide sequence ID" value="NZ_FRAD01000025.1"/>
</dbReference>
<reference evidence="1 2" key="1">
    <citation type="submission" date="2016-11" db="EMBL/GenBank/DDBJ databases">
        <authorList>
            <person name="Jaros S."/>
            <person name="Januszkiewicz K."/>
            <person name="Wedrychowicz H."/>
        </authorList>
    </citation>
    <scope>NUCLEOTIDE SEQUENCE [LARGE SCALE GENOMIC DNA]</scope>
    <source>
        <strain evidence="1 2">DSM 3090</strain>
    </source>
</reference>
<dbReference type="Proteomes" id="UP000183952">
    <property type="component" value="Unassembled WGS sequence"/>
</dbReference>
<organism evidence="1 2">
    <name type="scientific">Hathewaya proteolytica DSM 3090</name>
    <dbReference type="NCBI Taxonomy" id="1121331"/>
    <lineage>
        <taxon>Bacteria</taxon>
        <taxon>Bacillati</taxon>
        <taxon>Bacillota</taxon>
        <taxon>Clostridia</taxon>
        <taxon>Eubacteriales</taxon>
        <taxon>Clostridiaceae</taxon>
        <taxon>Hathewaya</taxon>
    </lineage>
</organism>
<gene>
    <name evidence="1" type="ORF">SAMN02745248_02431</name>
</gene>
<keyword evidence="2" id="KW-1185">Reference proteome</keyword>
<accession>A0A1M6S292</accession>
<name>A0A1M6S292_9CLOT</name>
<evidence type="ECO:0000313" key="2">
    <source>
        <dbReference type="Proteomes" id="UP000183952"/>
    </source>
</evidence>
<evidence type="ECO:0000313" key="1">
    <source>
        <dbReference type="EMBL" id="SHK38845.1"/>
    </source>
</evidence>
<dbReference type="AlphaFoldDB" id="A0A1M6S292"/>
<sequence length="197" mass="22877">MGYTHGKMWNDKNIEEQIRKVTKELNITRMPSNSEIIKITGNHCLSNAIAKSGGFKHWSTILNLEIKKSETGLGKKYERICGNILKEKGYKVEQMSVKHPYDLLVNGCVKIDVKASNRFKYSNSGFCYTFNLEKINPTCDLYVCFCINEIEVEKVLIIPSKFLKISQLSIGNKSEYDKFINQWEYVKQYDEFYKAIK</sequence>
<dbReference type="Gene3D" id="3.40.1350.10">
    <property type="match status" value="1"/>
</dbReference>
<dbReference type="OrthoDB" id="1953593at2"/>
<dbReference type="InterPro" id="IPR011856">
    <property type="entry name" value="tRNA_endonuc-like_dom_sf"/>
</dbReference>
<proteinExistence type="predicted"/>
<dbReference type="GO" id="GO:0003676">
    <property type="term" value="F:nucleic acid binding"/>
    <property type="evidence" value="ECO:0007669"/>
    <property type="project" value="InterPro"/>
</dbReference>
<dbReference type="EMBL" id="FRAD01000025">
    <property type="protein sequence ID" value="SHK38845.1"/>
    <property type="molecule type" value="Genomic_DNA"/>
</dbReference>